<reference evidence="1" key="1">
    <citation type="submission" date="2022-08" db="EMBL/GenBank/DDBJ databases">
        <authorList>
            <person name="Kallberg Y."/>
            <person name="Tangrot J."/>
            <person name="Rosling A."/>
        </authorList>
    </citation>
    <scope>NUCLEOTIDE SEQUENCE</scope>
    <source>
        <strain evidence="1">Wild A</strain>
    </source>
</reference>
<sequence>MNSNQITILKSGSIYFFYRPKSKSKEEVQRFFVVLSSQAKKYHVLVIGKKQLPVETKDKYFLFVKAVKNSKAELLETLKEEKHRVGKGETIDPVAHCLAEGKFIIAKHGNHAHFIYQITKPPQLKEVQQEFNLRKEDDYLINVKNPHTETPAGVGLGEKQKANYPQNLQEKFASYRFIPFDPVDFLDYPGTELLLINKSKKNLTEREEQLKKCLIEIKTIDLVEEFAKITTPEAISPLKEN</sequence>
<comment type="caution">
    <text evidence="1">The sequence shown here is derived from an EMBL/GenBank/DDBJ whole genome shotgun (WGS) entry which is preliminary data.</text>
</comment>
<name>A0A9W4WH89_9GLOM</name>
<organism evidence="1 2">
    <name type="scientific">Funneliformis geosporum</name>
    <dbReference type="NCBI Taxonomy" id="1117311"/>
    <lineage>
        <taxon>Eukaryota</taxon>
        <taxon>Fungi</taxon>
        <taxon>Fungi incertae sedis</taxon>
        <taxon>Mucoromycota</taxon>
        <taxon>Glomeromycotina</taxon>
        <taxon>Glomeromycetes</taxon>
        <taxon>Glomerales</taxon>
        <taxon>Glomeraceae</taxon>
        <taxon>Funneliformis</taxon>
    </lineage>
</organism>
<accession>A0A9W4WH89</accession>
<evidence type="ECO:0000313" key="2">
    <source>
        <dbReference type="Proteomes" id="UP001153678"/>
    </source>
</evidence>
<protein>
    <submittedName>
        <fullName evidence="1">15256_t:CDS:1</fullName>
    </submittedName>
</protein>
<gene>
    <name evidence="1" type="ORF">FWILDA_LOCUS123</name>
</gene>
<dbReference type="PANTHER" id="PTHR34776:SF1">
    <property type="entry name" value="F17F16.3 PROTEIN"/>
    <property type="match status" value="1"/>
</dbReference>
<dbReference type="Proteomes" id="UP001153678">
    <property type="component" value="Unassembled WGS sequence"/>
</dbReference>
<evidence type="ECO:0000313" key="1">
    <source>
        <dbReference type="EMBL" id="CAI2161589.1"/>
    </source>
</evidence>
<proteinExistence type="predicted"/>
<dbReference type="EMBL" id="CAMKVN010000008">
    <property type="protein sequence ID" value="CAI2161589.1"/>
    <property type="molecule type" value="Genomic_DNA"/>
</dbReference>
<keyword evidence="2" id="KW-1185">Reference proteome</keyword>
<dbReference type="PANTHER" id="PTHR34776">
    <property type="entry name" value="F17F16.3 PROTEIN"/>
    <property type="match status" value="1"/>
</dbReference>
<dbReference type="AlphaFoldDB" id="A0A9W4WH89"/>
<dbReference type="OrthoDB" id="1028014at2759"/>